<dbReference type="HAMAP" id="MF_01392">
    <property type="entry name" value="CytC_Ccs1"/>
    <property type="match status" value="1"/>
</dbReference>
<evidence type="ECO:0000256" key="5">
    <source>
        <dbReference type="ARBA" id="ARBA00023136"/>
    </source>
</evidence>
<comment type="similarity">
    <text evidence="6">Belongs to the Ccs1/CcsB family.</text>
</comment>
<dbReference type="PANTHER" id="PTHR31566">
    <property type="entry name" value="CYTOCHROME C BIOGENESIS PROTEIN CCS1, CHLOROPLASTIC"/>
    <property type="match status" value="1"/>
</dbReference>
<keyword evidence="9" id="KW-0150">Chloroplast</keyword>
<geneLocation type="chloroplast" evidence="9"/>
<evidence type="ECO:0000256" key="3">
    <source>
        <dbReference type="ARBA" id="ARBA00022748"/>
    </source>
</evidence>
<feature type="transmembrane region" description="Helical" evidence="7">
    <location>
        <begin position="159"/>
        <end position="182"/>
    </location>
</feature>
<accession>A0A1Z1MFN3</accession>
<reference evidence="9" key="1">
    <citation type="journal article" date="2017" name="J. Phycol.">
        <title>Analysis of chloroplast genomes and a supermatrix inform reclassification of the Rhodomelaceae (Rhodophyta).</title>
        <authorList>
            <person name="Diaz-Tapia P."/>
            <person name="Maggs C.A."/>
            <person name="West J.A."/>
            <person name="Verbruggen H."/>
        </authorList>
    </citation>
    <scope>NUCLEOTIDE SEQUENCE</scope>
    <source>
        <strain evidence="9">PD852</strain>
    </source>
</reference>
<dbReference type="PANTHER" id="PTHR31566:SF0">
    <property type="entry name" value="CYTOCHROME C BIOGENESIS PROTEIN CCS1, CHLOROPLASTIC"/>
    <property type="match status" value="1"/>
</dbReference>
<feature type="transmembrane region" description="Helical" evidence="7">
    <location>
        <begin position="68"/>
        <end position="90"/>
    </location>
</feature>
<protein>
    <recommendedName>
        <fullName evidence="6">Cytochrome c biogenesis protein Ccs1</fullName>
    </recommendedName>
</protein>
<dbReference type="GO" id="GO:0017004">
    <property type="term" value="P:cytochrome complex assembly"/>
    <property type="evidence" value="ECO:0007669"/>
    <property type="project" value="UniProtKB-UniRule"/>
</dbReference>
<evidence type="ECO:0000256" key="2">
    <source>
        <dbReference type="ARBA" id="ARBA00022692"/>
    </source>
</evidence>
<keyword evidence="2 6" id="KW-0812">Transmembrane</keyword>
<dbReference type="GO" id="GO:0009535">
    <property type="term" value="C:chloroplast thylakoid membrane"/>
    <property type="evidence" value="ECO:0007669"/>
    <property type="project" value="UniProtKB-SubCell"/>
</dbReference>
<keyword evidence="4 6" id="KW-1133">Transmembrane helix</keyword>
<dbReference type="GeneID" id="33357794"/>
<comment type="subcellular location">
    <subcellularLocation>
        <location evidence="1">Membrane</location>
        <topology evidence="1">Multi-pass membrane protein</topology>
    </subcellularLocation>
    <subcellularLocation>
        <location evidence="6">Plastid</location>
        <location evidence="6">Chloroplast thylakoid membrane</location>
        <topology evidence="6">Multi-pass membrane protein</topology>
    </subcellularLocation>
</comment>
<dbReference type="RefSeq" id="YP_009395719.1">
    <property type="nucleotide sequence ID" value="NC_035279.1"/>
</dbReference>
<feature type="transmembrane region" description="Helical" evidence="7">
    <location>
        <begin position="12"/>
        <end position="36"/>
    </location>
</feature>
<evidence type="ECO:0000256" key="1">
    <source>
        <dbReference type="ARBA" id="ARBA00004141"/>
    </source>
</evidence>
<dbReference type="Pfam" id="PF05140">
    <property type="entry name" value="ResB"/>
    <property type="match status" value="2"/>
</dbReference>
<evidence type="ECO:0000313" key="9">
    <source>
        <dbReference type="EMBL" id="ARW64699.1"/>
    </source>
</evidence>
<keyword evidence="6" id="KW-0793">Thylakoid</keyword>
<dbReference type="EMBL" id="MF101434">
    <property type="protein sequence ID" value="ARW64699.1"/>
    <property type="molecule type" value="Genomic_DNA"/>
</dbReference>
<dbReference type="InterPro" id="IPR023494">
    <property type="entry name" value="Cyt_c_bgen_Ccs1/CcsB/ResB"/>
</dbReference>
<feature type="domain" description="ResB-like" evidence="8">
    <location>
        <begin position="349"/>
        <end position="415"/>
    </location>
</feature>
<keyword evidence="3 6" id="KW-0201">Cytochrome c-type biogenesis</keyword>
<comment type="subunit">
    <text evidence="6">May interact with CcsA.</text>
</comment>
<feature type="transmembrane region" description="Helical" evidence="7">
    <location>
        <begin position="366"/>
        <end position="386"/>
    </location>
</feature>
<feature type="domain" description="ResB-like" evidence="8">
    <location>
        <begin position="17"/>
        <end position="271"/>
    </location>
</feature>
<dbReference type="AlphaFoldDB" id="A0A1Z1MFN3"/>
<proteinExistence type="inferred from homology"/>
<evidence type="ECO:0000256" key="6">
    <source>
        <dbReference type="HAMAP-Rule" id="MF_01392"/>
    </source>
</evidence>
<sequence length="441" mass="51347">MSKNYFWKFVRSLANLNFAIFILLIISMFCVLGSILEQDQDISYYDLNYPNYKFIITVFGLDHIFQTWWFIIFLFILIISLMSCTFSTQLPSLKNARRWKFIYKKTSSQVSRNFFDDISKSKSSFTNLIYSLLRLNFFIFYRSTSIYSYKGLYGRVAPIFVHFSIVAILLGSLFSLFDSFVVQEIVPKGEIFHFKNIVHAGFSSCLPSDLMLRVSNFFIDYNFDGSIKQFFSSLSISVDNHYIIDNKIISVNDPLRFNSITVYQTDWQINALRIRLGDKYIIQKKLLKTVVSGKNCWLSTLAINDKDSVFFVLFNLDSPILICNSNGLLLNKVDVNDKFYVNNVPIIVDEVITSTGLQIKVDPGIFIVYSGFFVMILSTFLSYVSYSQVWVYCNINSLNFLGSTNRASLFFEQDIKYLEKIYYYYTVCYNDQVLNINNILL</sequence>
<name>A0A1Z1MFN3_9FLOR</name>
<keyword evidence="5 6" id="KW-0472">Membrane</keyword>
<comment type="function">
    <text evidence="6">Required during biogenesis of c-type cytochromes (cytochrome c6 and cytochrome f) at the step of heme attachment.</text>
</comment>
<evidence type="ECO:0000256" key="7">
    <source>
        <dbReference type="SAM" id="Phobius"/>
    </source>
</evidence>
<evidence type="ECO:0000259" key="8">
    <source>
        <dbReference type="Pfam" id="PF05140"/>
    </source>
</evidence>
<dbReference type="InterPro" id="IPR007816">
    <property type="entry name" value="ResB-like_domain"/>
</dbReference>
<organism evidence="9">
    <name type="scientific">Herposiphonia versicolor</name>
    <dbReference type="NCBI Taxonomy" id="2007163"/>
    <lineage>
        <taxon>Eukaryota</taxon>
        <taxon>Rhodophyta</taxon>
        <taxon>Florideophyceae</taxon>
        <taxon>Rhodymeniophycidae</taxon>
        <taxon>Ceramiales</taxon>
        <taxon>Rhodomelaceae</taxon>
        <taxon>Herposiphonieae</taxon>
        <taxon>Herposiphonia</taxon>
    </lineage>
</organism>
<gene>
    <name evidence="6 9" type="primary">ccs1</name>
</gene>
<evidence type="ECO:0000256" key="4">
    <source>
        <dbReference type="ARBA" id="ARBA00022989"/>
    </source>
</evidence>
<keyword evidence="9" id="KW-0934">Plastid</keyword>